<keyword evidence="2" id="KW-1185">Reference proteome</keyword>
<protein>
    <submittedName>
        <fullName evidence="1">Phosphoglycolate phosphatase</fullName>
        <ecNumber evidence="1">3.1.3.18</ecNumber>
    </submittedName>
</protein>
<organism evidence="1 2">
    <name type="scientific">Ralstonia edaphi</name>
    <dbReference type="NCBI Taxonomy" id="3058599"/>
    <lineage>
        <taxon>Bacteria</taxon>
        <taxon>Pseudomonadati</taxon>
        <taxon>Pseudomonadota</taxon>
        <taxon>Betaproteobacteria</taxon>
        <taxon>Burkholderiales</taxon>
        <taxon>Burkholderiaceae</taxon>
        <taxon>Ralstonia</taxon>
    </lineage>
</organism>
<proteinExistence type="predicted"/>
<dbReference type="Gene3D" id="3.40.50.1000">
    <property type="entry name" value="HAD superfamily/HAD-like"/>
    <property type="match status" value="1"/>
</dbReference>
<dbReference type="InterPro" id="IPR036412">
    <property type="entry name" value="HAD-like_sf"/>
</dbReference>
<dbReference type="EC" id="3.1.3.18" evidence="1"/>
<comment type="caution">
    <text evidence="1">The sequence shown here is derived from an EMBL/GenBank/DDBJ whole genome shotgun (WGS) entry which is preliminary data.</text>
</comment>
<dbReference type="SFLD" id="SFLDS00003">
    <property type="entry name" value="Haloacid_Dehalogenase"/>
    <property type="match status" value="1"/>
</dbReference>
<dbReference type="GO" id="GO:0005829">
    <property type="term" value="C:cytosol"/>
    <property type="evidence" value="ECO:0007669"/>
    <property type="project" value="TreeGrafter"/>
</dbReference>
<dbReference type="PANTHER" id="PTHR43434:SF13">
    <property type="entry name" value="PHOSPHOGLYCOLATE PHOSPHATASE"/>
    <property type="match status" value="1"/>
</dbReference>
<dbReference type="InterPro" id="IPR041492">
    <property type="entry name" value="HAD_2"/>
</dbReference>
<accession>A0AB72X4I7</accession>
<dbReference type="SFLD" id="SFLDG01129">
    <property type="entry name" value="C1.5:_HAD__Beta-PGM__Phosphata"/>
    <property type="match status" value="1"/>
</dbReference>
<dbReference type="SUPFAM" id="SSF56784">
    <property type="entry name" value="HAD-like"/>
    <property type="match status" value="1"/>
</dbReference>
<keyword evidence="1" id="KW-0378">Hydrolase</keyword>
<evidence type="ECO:0000313" key="2">
    <source>
        <dbReference type="Proteomes" id="UP001189225"/>
    </source>
</evidence>
<dbReference type="PANTHER" id="PTHR43434">
    <property type="entry name" value="PHOSPHOGLYCOLATE PHOSPHATASE"/>
    <property type="match status" value="1"/>
</dbReference>
<sequence>MLRDRQRASFRSAEVQRTPSHKRMLGRYNRRPPFLTPTRMPYRLIAFDFDGTLADSFDAFVDALNAAATKHGFHRLEGGRLAQARGASARDVMRLLDVPLWKAPAITLEMRQQMRERIAQTQLFDGVADTLEALAGRGVRLAIATSNAEDNVRAVLGPATRWVHHYSCGISVFGKARKLAALTASTRVRPEDVLYVGDEMRDADAARAAGIAFRGVAWGYTAPDALQRHAGAPLLGRPEDLLAL</sequence>
<dbReference type="AlphaFoldDB" id="A0AB72X4I7"/>
<dbReference type="GO" id="GO:0008967">
    <property type="term" value="F:phosphoglycolate phosphatase activity"/>
    <property type="evidence" value="ECO:0007669"/>
    <property type="project" value="UniProtKB-EC"/>
</dbReference>
<name>A0AB72X4I7_9RALS</name>
<reference evidence="1 2" key="1">
    <citation type="submission" date="2023-07" db="EMBL/GenBank/DDBJ databases">
        <authorList>
            <person name="Peeters C."/>
        </authorList>
    </citation>
    <scope>NUCLEOTIDE SEQUENCE [LARGE SCALE GENOMIC DNA]</scope>
    <source>
        <strain evidence="1 2">R-16034</strain>
    </source>
</reference>
<dbReference type="Gene3D" id="1.10.150.240">
    <property type="entry name" value="Putative phosphatase, domain 2"/>
    <property type="match status" value="1"/>
</dbReference>
<dbReference type="InterPro" id="IPR023198">
    <property type="entry name" value="PGP-like_dom2"/>
</dbReference>
<dbReference type="Pfam" id="PF13419">
    <property type="entry name" value="HAD_2"/>
    <property type="match status" value="1"/>
</dbReference>
<dbReference type="Proteomes" id="UP001189225">
    <property type="component" value="Unassembled WGS sequence"/>
</dbReference>
<dbReference type="EMBL" id="CATWHI010000004">
    <property type="protein sequence ID" value="CAJ0742794.1"/>
    <property type="molecule type" value="Genomic_DNA"/>
</dbReference>
<dbReference type="InterPro" id="IPR050155">
    <property type="entry name" value="HAD-like_hydrolase_sf"/>
</dbReference>
<dbReference type="InterPro" id="IPR023214">
    <property type="entry name" value="HAD_sf"/>
</dbReference>
<dbReference type="GO" id="GO:0006281">
    <property type="term" value="P:DNA repair"/>
    <property type="evidence" value="ECO:0007669"/>
    <property type="project" value="TreeGrafter"/>
</dbReference>
<gene>
    <name evidence="1" type="primary">gph_2</name>
    <name evidence="1" type="ORF">R16034_03320</name>
</gene>
<evidence type="ECO:0000313" key="1">
    <source>
        <dbReference type="EMBL" id="CAJ0742794.1"/>
    </source>
</evidence>